<feature type="domain" description="ATP-grasp" evidence="2">
    <location>
        <begin position="132"/>
        <end position="320"/>
    </location>
</feature>
<dbReference type="GO" id="GO:0005524">
    <property type="term" value="F:ATP binding"/>
    <property type="evidence" value="ECO:0007669"/>
    <property type="project" value="UniProtKB-UniRule"/>
</dbReference>
<keyword evidence="1" id="KW-0547">Nucleotide-binding</keyword>
<dbReference type="EMBL" id="PFPO01000021">
    <property type="protein sequence ID" value="PIZ99568.1"/>
    <property type="molecule type" value="Genomic_DNA"/>
</dbReference>
<keyword evidence="1" id="KW-0067">ATP-binding</keyword>
<dbReference type="GO" id="GO:0046872">
    <property type="term" value="F:metal ion binding"/>
    <property type="evidence" value="ECO:0007669"/>
    <property type="project" value="InterPro"/>
</dbReference>
<evidence type="ECO:0000313" key="3">
    <source>
        <dbReference type="EMBL" id="PIZ99568.1"/>
    </source>
</evidence>
<dbReference type="InterPro" id="IPR011761">
    <property type="entry name" value="ATP-grasp"/>
</dbReference>
<dbReference type="PROSITE" id="PS50975">
    <property type="entry name" value="ATP_GRASP"/>
    <property type="match status" value="1"/>
</dbReference>
<dbReference type="PANTHER" id="PTHR21621:SF7">
    <property type="entry name" value="RIBOSOMAL PROTEIN BS6--L-GLUTAMATE LIGASE"/>
    <property type="match status" value="1"/>
</dbReference>
<dbReference type="GO" id="GO:0018169">
    <property type="term" value="F:ribosomal S6-glutamic acid ligase activity"/>
    <property type="evidence" value="ECO:0007669"/>
    <property type="project" value="TreeGrafter"/>
</dbReference>
<evidence type="ECO:0000313" key="4">
    <source>
        <dbReference type="Proteomes" id="UP000230405"/>
    </source>
</evidence>
<dbReference type="GO" id="GO:0005737">
    <property type="term" value="C:cytoplasm"/>
    <property type="evidence" value="ECO:0007669"/>
    <property type="project" value="TreeGrafter"/>
</dbReference>
<dbReference type="InterPro" id="IPR013651">
    <property type="entry name" value="ATP-grasp_RimK-type"/>
</dbReference>
<evidence type="ECO:0000259" key="2">
    <source>
        <dbReference type="PROSITE" id="PS50975"/>
    </source>
</evidence>
<dbReference type="AlphaFoldDB" id="A0A2M7VGE6"/>
<name>A0A2M7VGE6_9BACT</name>
<protein>
    <recommendedName>
        <fullName evidence="2">ATP-grasp domain-containing protein</fullName>
    </recommendedName>
</protein>
<dbReference type="Gene3D" id="3.30.470.20">
    <property type="entry name" value="ATP-grasp fold, B domain"/>
    <property type="match status" value="1"/>
</dbReference>
<dbReference type="PANTHER" id="PTHR21621">
    <property type="entry name" value="RIBOSOMAL PROTEIN S6 MODIFICATION PROTEIN"/>
    <property type="match status" value="1"/>
</dbReference>
<dbReference type="Proteomes" id="UP000230405">
    <property type="component" value="Unassembled WGS sequence"/>
</dbReference>
<evidence type="ECO:0000256" key="1">
    <source>
        <dbReference type="PROSITE-ProRule" id="PRU00409"/>
    </source>
</evidence>
<comment type="caution">
    <text evidence="3">The sequence shown here is derived from an EMBL/GenBank/DDBJ whole genome shotgun (WGS) entry which is preliminary data.</text>
</comment>
<proteinExistence type="predicted"/>
<organism evidence="3 4">
    <name type="scientific">Candidatus Komeilibacteria bacterium CG_4_10_14_0_2_um_filter_37_10</name>
    <dbReference type="NCBI Taxonomy" id="1974470"/>
    <lineage>
        <taxon>Bacteria</taxon>
        <taxon>Candidatus Komeiliibacteriota</taxon>
    </lineage>
</organism>
<reference evidence="4" key="1">
    <citation type="submission" date="2017-09" db="EMBL/GenBank/DDBJ databases">
        <title>Depth-based differentiation of microbial function through sediment-hosted aquifers and enrichment of novel symbionts in the deep terrestrial subsurface.</title>
        <authorList>
            <person name="Probst A.J."/>
            <person name="Ladd B."/>
            <person name="Jarett J.K."/>
            <person name="Geller-Mcgrath D.E."/>
            <person name="Sieber C.M.K."/>
            <person name="Emerson J.B."/>
            <person name="Anantharaman K."/>
            <person name="Thomas B.C."/>
            <person name="Malmstrom R."/>
            <person name="Stieglmeier M."/>
            <person name="Klingl A."/>
            <person name="Woyke T."/>
            <person name="Ryan C.M."/>
            <person name="Banfield J.F."/>
        </authorList>
    </citation>
    <scope>NUCLEOTIDE SEQUENCE [LARGE SCALE GENOMIC DNA]</scope>
</reference>
<dbReference type="Pfam" id="PF08443">
    <property type="entry name" value="RimK"/>
    <property type="match status" value="1"/>
</dbReference>
<sequence length="320" mass="37191">MILAIGNSGVYEVDAFRSVFDILQQNGHKAILFKQDKCLDGEFFIFEIIDGMVVYKVTIDSIVYNLNDFSAIWYMKPHLPFELLRFEPAEYRSFINNQFRSMRVALWSLFGDKKWLDDPWAIEKAENKIFQLSVATQIGFKVPDTIITSDPDRVKSFYNKHNGNIIVKLLNSGPMVDKVIYTNKISESDLDRIDAFKTSPSIFQKCIDKDYEVRITIVGDKIFAAKIYSQADVETSVDWRRQPKLNDFKVKMESMVVPINIEVMLRRYMKALNLRFGCLDMIVDKYGDYIFLEINPNGQWYFMQLQTEHNISAAIADLLV</sequence>
<accession>A0A2M7VGE6</accession>
<dbReference type="GO" id="GO:0009432">
    <property type="term" value="P:SOS response"/>
    <property type="evidence" value="ECO:0007669"/>
    <property type="project" value="TreeGrafter"/>
</dbReference>
<gene>
    <name evidence="3" type="ORF">COX77_01100</name>
</gene>
<dbReference type="SUPFAM" id="SSF56059">
    <property type="entry name" value="Glutathione synthetase ATP-binding domain-like"/>
    <property type="match status" value="1"/>
</dbReference>